<protein>
    <submittedName>
        <fullName evidence="2">PilZ domain protein</fullName>
    </submittedName>
</protein>
<evidence type="ECO:0000259" key="1">
    <source>
        <dbReference type="Pfam" id="PF07238"/>
    </source>
</evidence>
<gene>
    <name evidence="2" type="ORF">SCFA_440002</name>
</gene>
<organism evidence="2">
    <name type="scientific">anaerobic digester metagenome</name>
    <dbReference type="NCBI Taxonomy" id="1263854"/>
    <lineage>
        <taxon>unclassified sequences</taxon>
        <taxon>metagenomes</taxon>
        <taxon>ecological metagenomes</taxon>
    </lineage>
</organism>
<feature type="domain" description="PilZ" evidence="1">
    <location>
        <begin position="11"/>
        <end position="72"/>
    </location>
</feature>
<dbReference type="InterPro" id="IPR009875">
    <property type="entry name" value="PilZ_domain"/>
</dbReference>
<accession>A0A485M809</accession>
<dbReference type="GO" id="GO:0035438">
    <property type="term" value="F:cyclic-di-GMP binding"/>
    <property type="evidence" value="ECO:0007669"/>
    <property type="project" value="InterPro"/>
</dbReference>
<dbReference type="Pfam" id="PF07238">
    <property type="entry name" value="PilZ"/>
    <property type="match status" value="1"/>
</dbReference>
<name>A0A485M809_9ZZZZ</name>
<sequence length="103" mass="11905">MPPEEGRERKRRSAERIPLKLRCLATRGVDYFEATIRNGCENGVYIECDCCMRPGERVRIHLLEEATEEFRYSEINESTGVIRWCKSLSPVSGRRWGAGIRLS</sequence>
<dbReference type="EMBL" id="CAADRM010000108">
    <property type="protein sequence ID" value="VFU15717.1"/>
    <property type="molecule type" value="Genomic_DNA"/>
</dbReference>
<evidence type="ECO:0000313" key="2">
    <source>
        <dbReference type="EMBL" id="VFU15717.1"/>
    </source>
</evidence>
<proteinExistence type="predicted"/>
<dbReference type="AlphaFoldDB" id="A0A485M809"/>
<reference evidence="2" key="1">
    <citation type="submission" date="2019-03" db="EMBL/GenBank/DDBJ databases">
        <authorList>
            <person name="Hao L."/>
        </authorList>
    </citation>
    <scope>NUCLEOTIDE SEQUENCE</scope>
</reference>